<keyword evidence="1" id="KW-0732">Signal</keyword>
<keyword evidence="3" id="KW-1185">Reference proteome</keyword>
<sequence>MHLSLSFVMALFAVTVYASSVEQTQEMTPSKATKTWGTDLRGGAGSGFRQEHSLRGGAGGGIGISGGIPGFVQLCHDFSGFQTKCNTMVQAFQSSQVQFDVAIKQFGQFCDQFDSLTLRLTTISSFKEIQSSTYVSQFQKIFIDYTTFTHKLALIIQSRWGANFGFFSSVFQRYCIDYQRLFGVAVSVGINVSTVLSGLHLNLSIFSFIGLNLQGLIGLDGATLIHSHGVLGGGVVGLGGHVGGGVSGG</sequence>
<evidence type="ECO:0000313" key="3">
    <source>
        <dbReference type="Proteomes" id="UP000886653"/>
    </source>
</evidence>
<evidence type="ECO:0000313" key="2">
    <source>
        <dbReference type="EMBL" id="KAG0143552.1"/>
    </source>
</evidence>
<protein>
    <submittedName>
        <fullName evidence="2">Uncharacterized protein</fullName>
    </submittedName>
</protein>
<feature type="non-terminal residue" evidence="2">
    <location>
        <position position="249"/>
    </location>
</feature>
<evidence type="ECO:0000256" key="1">
    <source>
        <dbReference type="SAM" id="SignalP"/>
    </source>
</evidence>
<name>A0A9P6NG26_9BASI</name>
<accession>A0A9P6NG26</accession>
<feature type="signal peptide" evidence="1">
    <location>
        <begin position="1"/>
        <end position="18"/>
    </location>
</feature>
<dbReference type="Proteomes" id="UP000886653">
    <property type="component" value="Unassembled WGS sequence"/>
</dbReference>
<feature type="chain" id="PRO_5040261645" evidence="1">
    <location>
        <begin position="19"/>
        <end position="249"/>
    </location>
</feature>
<gene>
    <name evidence="2" type="ORF">CROQUDRAFT_109111</name>
</gene>
<dbReference type="AlphaFoldDB" id="A0A9P6NG26"/>
<reference evidence="2" key="1">
    <citation type="submission" date="2013-11" db="EMBL/GenBank/DDBJ databases">
        <title>Genome sequence of the fusiform rust pathogen reveals effectors for host alternation and coevolution with pine.</title>
        <authorList>
            <consortium name="DOE Joint Genome Institute"/>
            <person name="Smith K."/>
            <person name="Pendleton A."/>
            <person name="Kubisiak T."/>
            <person name="Anderson C."/>
            <person name="Salamov A."/>
            <person name="Aerts A."/>
            <person name="Riley R."/>
            <person name="Clum A."/>
            <person name="Lindquist E."/>
            <person name="Ence D."/>
            <person name="Campbell M."/>
            <person name="Kronenberg Z."/>
            <person name="Feau N."/>
            <person name="Dhillon B."/>
            <person name="Hamelin R."/>
            <person name="Burleigh J."/>
            <person name="Smith J."/>
            <person name="Yandell M."/>
            <person name="Nelson C."/>
            <person name="Grigoriev I."/>
            <person name="Davis J."/>
        </authorList>
    </citation>
    <scope>NUCLEOTIDE SEQUENCE</scope>
    <source>
        <strain evidence="2">G11</strain>
    </source>
</reference>
<organism evidence="2 3">
    <name type="scientific">Cronartium quercuum f. sp. fusiforme G11</name>
    <dbReference type="NCBI Taxonomy" id="708437"/>
    <lineage>
        <taxon>Eukaryota</taxon>
        <taxon>Fungi</taxon>
        <taxon>Dikarya</taxon>
        <taxon>Basidiomycota</taxon>
        <taxon>Pucciniomycotina</taxon>
        <taxon>Pucciniomycetes</taxon>
        <taxon>Pucciniales</taxon>
        <taxon>Coleosporiaceae</taxon>
        <taxon>Cronartium</taxon>
    </lineage>
</organism>
<proteinExistence type="predicted"/>
<comment type="caution">
    <text evidence="2">The sequence shown here is derived from an EMBL/GenBank/DDBJ whole genome shotgun (WGS) entry which is preliminary data.</text>
</comment>
<dbReference type="EMBL" id="MU167316">
    <property type="protein sequence ID" value="KAG0143552.1"/>
    <property type="molecule type" value="Genomic_DNA"/>
</dbReference>